<comment type="caution">
    <text evidence="3">The sequence shown here is derived from an EMBL/GenBank/DDBJ whole genome shotgun (WGS) entry which is preliminary data.</text>
</comment>
<feature type="signal peptide" evidence="1">
    <location>
        <begin position="1"/>
        <end position="27"/>
    </location>
</feature>
<keyword evidence="4" id="KW-1185">Reference proteome</keyword>
<dbReference type="InterPro" id="IPR011051">
    <property type="entry name" value="RmlC_Cupin_sf"/>
</dbReference>
<dbReference type="InterPro" id="IPR014710">
    <property type="entry name" value="RmlC-like_jellyroll"/>
</dbReference>
<dbReference type="AlphaFoldDB" id="A0A916SY23"/>
<evidence type="ECO:0000313" key="4">
    <source>
        <dbReference type="Proteomes" id="UP000623067"/>
    </source>
</evidence>
<dbReference type="RefSeq" id="WP_188657165.1">
    <property type="nucleotide sequence ID" value="NZ_BMIH01000001.1"/>
</dbReference>
<accession>A0A916SY23</accession>
<dbReference type="Proteomes" id="UP000623067">
    <property type="component" value="Unassembled WGS sequence"/>
</dbReference>
<proteinExistence type="predicted"/>
<organism evidence="3 4">
    <name type="scientific">Sphingomonas metalli</name>
    <dbReference type="NCBI Taxonomy" id="1779358"/>
    <lineage>
        <taxon>Bacteria</taxon>
        <taxon>Pseudomonadati</taxon>
        <taxon>Pseudomonadota</taxon>
        <taxon>Alphaproteobacteria</taxon>
        <taxon>Sphingomonadales</taxon>
        <taxon>Sphingomonadaceae</taxon>
        <taxon>Sphingomonas</taxon>
    </lineage>
</organism>
<dbReference type="SUPFAM" id="SSF51182">
    <property type="entry name" value="RmlC-like cupins"/>
    <property type="match status" value="1"/>
</dbReference>
<sequence>MIPAVRLARPVRLALLAALAAPAAAQAPDPTAFASGAEVKAQVAAMARAMKPGQGFAWQPLVRDDSRVAALEYWKKPGRPAVHPEQAEYAIVIEGSGTLISGGTLDTPKVVNPDLTEGERIVGGTTRTLGPGDVILVPAGVPHWFGITGGKLVLLGMKLPVKR</sequence>
<dbReference type="CDD" id="cd02208">
    <property type="entry name" value="cupin_RmlC-like"/>
    <property type="match status" value="1"/>
</dbReference>
<evidence type="ECO:0000313" key="3">
    <source>
        <dbReference type="EMBL" id="GGB19225.1"/>
    </source>
</evidence>
<dbReference type="Pfam" id="PF07883">
    <property type="entry name" value="Cupin_2"/>
    <property type="match status" value="1"/>
</dbReference>
<feature type="domain" description="Cupin type-2" evidence="2">
    <location>
        <begin position="118"/>
        <end position="151"/>
    </location>
</feature>
<evidence type="ECO:0000259" key="2">
    <source>
        <dbReference type="Pfam" id="PF07883"/>
    </source>
</evidence>
<keyword evidence="1" id="KW-0732">Signal</keyword>
<gene>
    <name evidence="3" type="ORF">GCM10011380_06030</name>
</gene>
<protein>
    <recommendedName>
        <fullName evidence="2">Cupin type-2 domain-containing protein</fullName>
    </recommendedName>
</protein>
<dbReference type="EMBL" id="BMIH01000001">
    <property type="protein sequence ID" value="GGB19225.1"/>
    <property type="molecule type" value="Genomic_DNA"/>
</dbReference>
<feature type="chain" id="PRO_5037433307" description="Cupin type-2 domain-containing protein" evidence="1">
    <location>
        <begin position="28"/>
        <end position="163"/>
    </location>
</feature>
<name>A0A916SY23_9SPHN</name>
<dbReference type="InterPro" id="IPR013096">
    <property type="entry name" value="Cupin_2"/>
</dbReference>
<reference evidence="3" key="1">
    <citation type="journal article" date="2014" name="Int. J. Syst. Evol. Microbiol.">
        <title>Complete genome sequence of Corynebacterium casei LMG S-19264T (=DSM 44701T), isolated from a smear-ripened cheese.</title>
        <authorList>
            <consortium name="US DOE Joint Genome Institute (JGI-PGF)"/>
            <person name="Walter F."/>
            <person name="Albersmeier A."/>
            <person name="Kalinowski J."/>
            <person name="Ruckert C."/>
        </authorList>
    </citation>
    <scope>NUCLEOTIDE SEQUENCE</scope>
    <source>
        <strain evidence="3">CGMCC 1.15330</strain>
    </source>
</reference>
<dbReference type="Gene3D" id="2.60.120.10">
    <property type="entry name" value="Jelly Rolls"/>
    <property type="match status" value="1"/>
</dbReference>
<reference evidence="3" key="2">
    <citation type="submission" date="2020-09" db="EMBL/GenBank/DDBJ databases">
        <authorList>
            <person name="Sun Q."/>
            <person name="Zhou Y."/>
        </authorList>
    </citation>
    <scope>NUCLEOTIDE SEQUENCE</scope>
    <source>
        <strain evidence="3">CGMCC 1.15330</strain>
    </source>
</reference>
<evidence type="ECO:0000256" key="1">
    <source>
        <dbReference type="SAM" id="SignalP"/>
    </source>
</evidence>